<dbReference type="GeneID" id="68356164"/>
<dbReference type="Proteomes" id="UP000824596">
    <property type="component" value="Unassembled WGS sequence"/>
</dbReference>
<keyword evidence="4" id="KW-1185">Reference proteome</keyword>
<reference evidence="3" key="1">
    <citation type="submission" date="2021-09" db="EMBL/GenBank/DDBJ databases">
        <title>A high-quality genome of the endoparasitic fungus Hirsutella rhossiliensis with a comparison of Hirsutella genomes reveals transposable elements contributing to genome size variation.</title>
        <authorList>
            <person name="Lin R."/>
            <person name="Jiao Y."/>
            <person name="Sun X."/>
            <person name="Ling J."/>
            <person name="Xie B."/>
            <person name="Cheng X."/>
        </authorList>
    </citation>
    <scope>NUCLEOTIDE SEQUENCE</scope>
    <source>
        <strain evidence="3">HR02</strain>
    </source>
</reference>
<organism evidence="3 4">
    <name type="scientific">Hirsutella rhossiliensis</name>
    <dbReference type="NCBI Taxonomy" id="111463"/>
    <lineage>
        <taxon>Eukaryota</taxon>
        <taxon>Fungi</taxon>
        <taxon>Dikarya</taxon>
        <taxon>Ascomycota</taxon>
        <taxon>Pezizomycotina</taxon>
        <taxon>Sordariomycetes</taxon>
        <taxon>Hypocreomycetidae</taxon>
        <taxon>Hypocreales</taxon>
        <taxon>Ophiocordycipitaceae</taxon>
        <taxon>Hirsutella</taxon>
    </lineage>
</organism>
<comment type="similarity">
    <text evidence="1">Belongs to the peptidase M20A family.</text>
</comment>
<dbReference type="CDD" id="cd03884">
    <property type="entry name" value="M20_bAS"/>
    <property type="match status" value="1"/>
</dbReference>
<dbReference type="InterPro" id="IPR002933">
    <property type="entry name" value="Peptidase_M20"/>
</dbReference>
<dbReference type="SUPFAM" id="SSF53187">
    <property type="entry name" value="Zn-dependent exopeptidases"/>
    <property type="match status" value="1"/>
</dbReference>
<dbReference type="GO" id="GO:0016813">
    <property type="term" value="F:hydrolase activity, acting on carbon-nitrogen (but not peptide) bonds, in linear amidines"/>
    <property type="evidence" value="ECO:0007669"/>
    <property type="project" value="InterPro"/>
</dbReference>
<dbReference type="SUPFAM" id="SSF55031">
    <property type="entry name" value="Bacterial exopeptidase dimerisation domain"/>
    <property type="match status" value="1"/>
</dbReference>
<dbReference type="InterPro" id="IPR036264">
    <property type="entry name" value="Bact_exopeptidase_dim_dom"/>
</dbReference>
<name>A0A9P8SHV3_9HYPO</name>
<proteinExistence type="inferred from homology"/>
<accession>A0A9P8SHV3</accession>
<dbReference type="OrthoDB" id="4676at2759"/>
<sequence>MQFTPVNVFFRSVSRISRQGRVFSTFQRRLHLKINADRLQETIHETCQWGAAHRYGSRATETGMARLALSDDDARVRRWFAEEMQRLSCQVTVDQLGNMFARRLGSLRSSAPMTAMSSHLDSQPFAGRYDGILGVVAAIEALRTLNDNSHDTRYDVGVVNWTNEEGARFPKSIGASGVWAGCIPIEQAWDLRDISDPSITLKGELERHGFLGRKKIGVVLGAQAYRWLTFTVFGRNAHTGTTPLAARKDPLLAAAKMIASSNGIAKQLGALASTGVVKTPSSSSINTLASEVSFTLDLRHPQDSVVAELQERCLESFREIARQDGKGVEFSWTLDTDSPAVRFDQGCVAAVREGAVSLVGSAGWIEMTSGAGHDSVFTSRRCPTAMIFVPCKDGVSHHPEEFCSAEDCATGAQILLDSVLNYDATRTGGSR</sequence>
<keyword evidence="2" id="KW-0378">Hydrolase</keyword>
<evidence type="ECO:0000313" key="4">
    <source>
        <dbReference type="Proteomes" id="UP000824596"/>
    </source>
</evidence>
<dbReference type="AlphaFoldDB" id="A0A9P8SHV3"/>
<dbReference type="PIRSF" id="PIRSF001235">
    <property type="entry name" value="Amidase_carbamoylase"/>
    <property type="match status" value="1"/>
</dbReference>
<evidence type="ECO:0000313" key="3">
    <source>
        <dbReference type="EMBL" id="KAH0961955.1"/>
    </source>
</evidence>
<evidence type="ECO:0000256" key="1">
    <source>
        <dbReference type="ARBA" id="ARBA00006247"/>
    </source>
</evidence>
<protein>
    <submittedName>
        <fullName evidence="3">Peptidase family m20/M25/M40 domain-containing protein</fullName>
    </submittedName>
</protein>
<evidence type="ECO:0000256" key="2">
    <source>
        <dbReference type="ARBA" id="ARBA00022801"/>
    </source>
</evidence>
<gene>
    <name evidence="3" type="ORF">HRG_07035</name>
</gene>
<dbReference type="PANTHER" id="PTHR32494:SF20">
    <property type="entry name" value="PEPTIDASE M20 DIMERISATION DOMAIN-CONTAINING PROTEIN"/>
    <property type="match status" value="1"/>
</dbReference>
<dbReference type="Gene3D" id="3.40.630.10">
    <property type="entry name" value="Zn peptidases"/>
    <property type="match status" value="2"/>
</dbReference>
<dbReference type="PANTHER" id="PTHR32494">
    <property type="entry name" value="ALLANTOATE DEIMINASE-RELATED"/>
    <property type="match status" value="1"/>
</dbReference>
<dbReference type="EMBL" id="JAIZPD010000007">
    <property type="protein sequence ID" value="KAH0961955.1"/>
    <property type="molecule type" value="Genomic_DNA"/>
</dbReference>
<dbReference type="Pfam" id="PF01546">
    <property type="entry name" value="Peptidase_M20"/>
    <property type="match status" value="1"/>
</dbReference>
<comment type="caution">
    <text evidence="3">The sequence shown here is derived from an EMBL/GenBank/DDBJ whole genome shotgun (WGS) entry which is preliminary data.</text>
</comment>
<dbReference type="RefSeq" id="XP_044719468.1">
    <property type="nucleotide sequence ID" value="XM_044865506.1"/>
</dbReference>
<dbReference type="InterPro" id="IPR010158">
    <property type="entry name" value="Amidase_Cbmase"/>
</dbReference>